<dbReference type="AlphaFoldDB" id="A0A261XYE5"/>
<gene>
    <name evidence="10" type="ORF">BZG36_04008</name>
</gene>
<dbReference type="GO" id="GO:0005524">
    <property type="term" value="F:ATP binding"/>
    <property type="evidence" value="ECO:0007669"/>
    <property type="project" value="UniProtKB-KW"/>
</dbReference>
<reference evidence="10 11" key="1">
    <citation type="journal article" date="2017" name="Mycologia">
        <title>Bifiguratus adelaidae, gen. et sp. nov., a new member of Mucoromycotina in endophytic and soil-dwelling habitats.</title>
        <authorList>
            <person name="Torres-Cruz T.J."/>
            <person name="Billingsley Tobias T.L."/>
            <person name="Almatruk M."/>
            <person name="Hesse C."/>
            <person name="Kuske C.R."/>
            <person name="Desiro A."/>
            <person name="Benucci G.M."/>
            <person name="Bonito G."/>
            <person name="Stajich J.E."/>
            <person name="Dunlap C."/>
            <person name="Arnold A.E."/>
            <person name="Porras-Alfaro A."/>
        </authorList>
    </citation>
    <scope>NUCLEOTIDE SEQUENCE [LARGE SCALE GENOMIC DNA]</scope>
    <source>
        <strain evidence="10 11">AZ0501</strain>
    </source>
</reference>
<dbReference type="Gene3D" id="3.40.50.300">
    <property type="entry name" value="P-loop containing nucleotide triphosphate hydrolases"/>
    <property type="match status" value="1"/>
</dbReference>
<keyword evidence="6" id="KW-0067">ATP-binding</keyword>
<accession>A0A261XYE5</accession>
<protein>
    <recommendedName>
        <fullName evidence="2">(d)CMP kinase</fullName>
        <ecNumber evidence="2">2.7.4.25</ecNumber>
    </recommendedName>
</protein>
<dbReference type="CDD" id="cd02020">
    <property type="entry name" value="CMPK"/>
    <property type="match status" value="1"/>
</dbReference>
<dbReference type="Pfam" id="PF02224">
    <property type="entry name" value="Cytidylate_kin"/>
    <property type="match status" value="1"/>
</dbReference>
<dbReference type="SUPFAM" id="SSF52540">
    <property type="entry name" value="P-loop containing nucleoside triphosphate hydrolases"/>
    <property type="match status" value="1"/>
</dbReference>
<keyword evidence="3" id="KW-0808">Transferase</keyword>
<keyword evidence="4" id="KW-0547">Nucleotide-binding</keyword>
<dbReference type="GO" id="GO:0036431">
    <property type="term" value="F:dCMP kinase activity"/>
    <property type="evidence" value="ECO:0007669"/>
    <property type="project" value="InterPro"/>
</dbReference>
<dbReference type="InterPro" id="IPR011994">
    <property type="entry name" value="Cytidylate_kinase_dom"/>
</dbReference>
<dbReference type="OrthoDB" id="10263145at2759"/>
<dbReference type="EMBL" id="MVBO01000087">
    <property type="protein sequence ID" value="OZJ03396.1"/>
    <property type="molecule type" value="Genomic_DNA"/>
</dbReference>
<dbReference type="HAMAP" id="MF_00238">
    <property type="entry name" value="Cytidyl_kinase_type1"/>
    <property type="match status" value="1"/>
</dbReference>
<dbReference type="EC" id="2.7.4.25" evidence="2"/>
<dbReference type="Proteomes" id="UP000242875">
    <property type="component" value="Unassembled WGS sequence"/>
</dbReference>
<evidence type="ECO:0000256" key="1">
    <source>
        <dbReference type="ARBA" id="ARBA00009427"/>
    </source>
</evidence>
<comment type="similarity">
    <text evidence="1">Belongs to the cytidylate kinase family. Type 1 subfamily.</text>
</comment>
<evidence type="ECO:0000256" key="3">
    <source>
        <dbReference type="ARBA" id="ARBA00022679"/>
    </source>
</evidence>
<comment type="catalytic activity">
    <reaction evidence="7">
        <text>dCMP + ATP = dCDP + ADP</text>
        <dbReference type="Rhea" id="RHEA:25094"/>
        <dbReference type="ChEBI" id="CHEBI:30616"/>
        <dbReference type="ChEBI" id="CHEBI:57566"/>
        <dbReference type="ChEBI" id="CHEBI:58593"/>
        <dbReference type="ChEBI" id="CHEBI:456216"/>
        <dbReference type="EC" id="2.7.4.25"/>
    </reaction>
</comment>
<evidence type="ECO:0000256" key="4">
    <source>
        <dbReference type="ARBA" id="ARBA00022741"/>
    </source>
</evidence>
<keyword evidence="11" id="KW-1185">Reference proteome</keyword>
<keyword evidence="5" id="KW-0418">Kinase</keyword>
<evidence type="ECO:0000256" key="6">
    <source>
        <dbReference type="ARBA" id="ARBA00022840"/>
    </source>
</evidence>
<evidence type="ECO:0000256" key="5">
    <source>
        <dbReference type="ARBA" id="ARBA00022777"/>
    </source>
</evidence>
<comment type="catalytic activity">
    <reaction evidence="8">
        <text>CMP + ATP = CDP + ADP</text>
        <dbReference type="Rhea" id="RHEA:11600"/>
        <dbReference type="ChEBI" id="CHEBI:30616"/>
        <dbReference type="ChEBI" id="CHEBI:58069"/>
        <dbReference type="ChEBI" id="CHEBI:60377"/>
        <dbReference type="ChEBI" id="CHEBI:456216"/>
        <dbReference type="EC" id="2.7.4.25"/>
    </reaction>
</comment>
<proteinExistence type="inferred from homology"/>
<dbReference type="NCBIfam" id="TIGR00017">
    <property type="entry name" value="cmk"/>
    <property type="match status" value="1"/>
</dbReference>
<dbReference type="InterPro" id="IPR003136">
    <property type="entry name" value="Cytidylate_kin"/>
</dbReference>
<evidence type="ECO:0000256" key="2">
    <source>
        <dbReference type="ARBA" id="ARBA00012906"/>
    </source>
</evidence>
<feature type="domain" description="Cytidylate kinase" evidence="9">
    <location>
        <begin position="5"/>
        <end position="226"/>
    </location>
</feature>
<dbReference type="InterPro" id="IPR027417">
    <property type="entry name" value="P-loop_NTPase"/>
</dbReference>
<organism evidence="10 11">
    <name type="scientific">Bifiguratus adelaidae</name>
    <dbReference type="NCBI Taxonomy" id="1938954"/>
    <lineage>
        <taxon>Eukaryota</taxon>
        <taxon>Fungi</taxon>
        <taxon>Fungi incertae sedis</taxon>
        <taxon>Mucoromycota</taxon>
        <taxon>Mucoromycotina</taxon>
        <taxon>Endogonomycetes</taxon>
        <taxon>Endogonales</taxon>
        <taxon>Endogonales incertae sedis</taxon>
        <taxon>Bifiguratus</taxon>
    </lineage>
</organism>
<comment type="caution">
    <text evidence="10">The sequence shown here is derived from an EMBL/GenBank/DDBJ whole genome shotgun (WGS) entry which is preliminary data.</text>
</comment>
<dbReference type="GO" id="GO:0006139">
    <property type="term" value="P:nucleobase-containing compound metabolic process"/>
    <property type="evidence" value="ECO:0007669"/>
    <property type="project" value="InterPro"/>
</dbReference>
<name>A0A261XYE5_9FUNG</name>
<evidence type="ECO:0000313" key="11">
    <source>
        <dbReference type="Proteomes" id="UP000242875"/>
    </source>
</evidence>
<sequence length="245" mass="27849">MFKCAIDGGAASGKSSTARHVARRLGFGYIDTGSMFRAVTLQVLRQQVDPKDKDKVMRIAQATRLFYPSMDRVALNGEDVTEAIRTPLVTRHTSSVASNPGVREVLARLQRQMANDTKQQFFKAEGYKRGFHFMPGVVMDGRDIGTVILPDADLKVFMVADAWVRAERRYKEHPQGSVQEIYEALLERDKADTQREIAPLTKAPDAIQLDTSRMQFEDQVKTIEDLIIERIEKRWKADDESRLFI</sequence>
<evidence type="ECO:0000259" key="9">
    <source>
        <dbReference type="Pfam" id="PF02224"/>
    </source>
</evidence>
<evidence type="ECO:0000313" key="10">
    <source>
        <dbReference type="EMBL" id="OZJ03396.1"/>
    </source>
</evidence>
<evidence type="ECO:0000256" key="8">
    <source>
        <dbReference type="ARBA" id="ARBA00048478"/>
    </source>
</evidence>
<evidence type="ECO:0000256" key="7">
    <source>
        <dbReference type="ARBA" id="ARBA00047615"/>
    </source>
</evidence>